<evidence type="ECO:0000313" key="2">
    <source>
        <dbReference type="EMBL" id="KFF40908.1"/>
    </source>
</evidence>
<organism evidence="2 3">
    <name type="scientific">Candidatus Atelocyanobacterium thalassa isolate SIO64986</name>
    <dbReference type="NCBI Taxonomy" id="1527444"/>
    <lineage>
        <taxon>Bacteria</taxon>
        <taxon>Bacillati</taxon>
        <taxon>Cyanobacteriota</taxon>
        <taxon>Cyanophyceae</taxon>
        <taxon>Oscillatoriophycideae</taxon>
        <taxon>Chroococcales</taxon>
        <taxon>Aphanothecaceae</taxon>
        <taxon>Candidatus Atelocyanobacterium</taxon>
        <taxon>Candidatus Atelocyanobacterium thalassae</taxon>
    </lineage>
</organism>
<dbReference type="eggNOG" id="COG2242">
    <property type="taxonomic scope" value="Bacteria"/>
</dbReference>
<name>A0A086CFE4_9CHRO</name>
<dbReference type="InterPro" id="IPR006342">
    <property type="entry name" value="FkbM_mtfrase"/>
</dbReference>
<evidence type="ECO:0000313" key="3">
    <source>
        <dbReference type="Proteomes" id="UP000028922"/>
    </source>
</evidence>
<dbReference type="EMBL" id="JPSP01000040">
    <property type="protein sequence ID" value="KFF40908.1"/>
    <property type="molecule type" value="Genomic_DNA"/>
</dbReference>
<dbReference type="NCBIfam" id="TIGR01444">
    <property type="entry name" value="fkbM_fam"/>
    <property type="match status" value="1"/>
</dbReference>
<dbReference type="PATRIC" id="fig|1527444.3.peg.1211"/>
<dbReference type="STRING" id="1527444.ucyna2_01279"/>
<dbReference type="InterPro" id="IPR029063">
    <property type="entry name" value="SAM-dependent_MTases_sf"/>
</dbReference>
<reference evidence="2 3" key="1">
    <citation type="submission" date="2014-08" db="EMBL/GenBank/DDBJ databases">
        <title>Comparative genomics reveals surprising divergence of two closely related strains of uncultivated UCYN-A cyanobacteria.</title>
        <authorList>
            <person name="Bombar D."/>
            <person name="Heller P."/>
            <person name="Sanchez-Baracaldo P."/>
            <person name="Carter B.J."/>
            <person name="Zert J.P."/>
        </authorList>
    </citation>
    <scope>NUCLEOTIDE SEQUENCE [LARGE SCALE GENOMIC DNA]</scope>
</reference>
<dbReference type="GO" id="GO:0032259">
    <property type="term" value="P:methylation"/>
    <property type="evidence" value="ECO:0007669"/>
    <property type="project" value="UniProtKB-KW"/>
</dbReference>
<protein>
    <submittedName>
        <fullName evidence="2">Methyltransferase FkbM domain</fullName>
    </submittedName>
</protein>
<dbReference type="InterPro" id="IPR052514">
    <property type="entry name" value="SAM-dependent_MTase"/>
</dbReference>
<dbReference type="Pfam" id="PF05050">
    <property type="entry name" value="Methyltransf_21"/>
    <property type="match status" value="1"/>
</dbReference>
<dbReference type="Gene3D" id="3.40.50.150">
    <property type="entry name" value="Vaccinia Virus protein VP39"/>
    <property type="match status" value="1"/>
</dbReference>
<feature type="domain" description="Methyltransferase FkbM" evidence="1">
    <location>
        <begin position="104"/>
        <end position="274"/>
    </location>
</feature>
<sequence length="290" mass="32338">MGTKNYLINKLRKIIGIIDILNALDQILKDQKREIIKDLLDNIKPGSVVQCSLNAIQILSPIEILQTYQHCLSPLPEKKLNFLVEEHCAQWLCSKVEYGDTVLDIGASFGVISLPLSQAVGDKGKVYAFEPAKNTQQILQKVLNLNNISNVMVVPDAISDQSGSAEFIEYNKDNNSSWASDTSTLASDSNIYTNTKFTTYTVKTITLDEYIAKESIKPSAIKIDIEGFEFYALQGAKKTLQTYLPYLCIDIHADVKTGKSSLLTIQPFLYSLGYTLSMEEHTLYGIPPKK</sequence>
<dbReference type="PANTHER" id="PTHR34203">
    <property type="entry name" value="METHYLTRANSFERASE, FKBM FAMILY PROTEIN"/>
    <property type="match status" value="1"/>
</dbReference>
<dbReference type="AlphaFoldDB" id="A0A086CFE4"/>
<dbReference type="PANTHER" id="PTHR34203:SF15">
    <property type="entry name" value="SLL1173 PROTEIN"/>
    <property type="match status" value="1"/>
</dbReference>
<proteinExistence type="predicted"/>
<accession>A0A086CFE4</accession>
<keyword evidence="2" id="KW-0808">Transferase</keyword>
<dbReference type="GO" id="GO:0008168">
    <property type="term" value="F:methyltransferase activity"/>
    <property type="evidence" value="ECO:0007669"/>
    <property type="project" value="UniProtKB-KW"/>
</dbReference>
<keyword evidence="2" id="KW-0489">Methyltransferase</keyword>
<comment type="caution">
    <text evidence="2">The sequence shown here is derived from an EMBL/GenBank/DDBJ whole genome shotgun (WGS) entry which is preliminary data.</text>
</comment>
<dbReference type="SUPFAM" id="SSF53335">
    <property type="entry name" value="S-adenosyl-L-methionine-dependent methyltransferases"/>
    <property type="match status" value="1"/>
</dbReference>
<dbReference type="Proteomes" id="UP000028922">
    <property type="component" value="Unassembled WGS sequence"/>
</dbReference>
<evidence type="ECO:0000259" key="1">
    <source>
        <dbReference type="Pfam" id="PF05050"/>
    </source>
</evidence>
<gene>
    <name evidence="2" type="ORF">ucyna2_01279</name>
</gene>